<proteinExistence type="predicted"/>
<evidence type="ECO:0000313" key="3">
    <source>
        <dbReference type="EMBL" id="CAD9619669.1"/>
    </source>
</evidence>
<keyword evidence="2" id="KW-0732">Signal</keyword>
<dbReference type="AlphaFoldDB" id="A0A6U6QTQ2"/>
<accession>A0A6U6QTQ2</accession>
<sequence>MRSCLRLAAAALALAPAAALEARRPQPPALGDAVKASGLWRAAFSATPALSRSEAALAEVVHRAATAAPPEESPYAGAKWPPQPPKPEEGWIKFEKGITKFPPELDKWKVPQVQPRRYRPGNYGPPWYTMFDPEYWMYYYWNSETGESFWKGFGWSRFDPS</sequence>
<gene>
    <name evidence="3" type="ORF">BRAN1462_LOCUS44596</name>
</gene>
<organism evidence="3">
    <name type="scientific">Zooxanthella nutricula</name>
    <dbReference type="NCBI Taxonomy" id="1333877"/>
    <lineage>
        <taxon>Eukaryota</taxon>
        <taxon>Sar</taxon>
        <taxon>Alveolata</taxon>
        <taxon>Dinophyceae</taxon>
        <taxon>Peridiniales</taxon>
        <taxon>Peridiniales incertae sedis</taxon>
        <taxon>Zooxanthella</taxon>
    </lineage>
</organism>
<evidence type="ECO:0000256" key="2">
    <source>
        <dbReference type="SAM" id="SignalP"/>
    </source>
</evidence>
<name>A0A6U6QTQ2_9DINO</name>
<feature type="chain" id="PRO_5030160545" evidence="2">
    <location>
        <begin position="20"/>
        <end position="161"/>
    </location>
</feature>
<dbReference type="EMBL" id="HBGW01069936">
    <property type="protein sequence ID" value="CAD9619669.1"/>
    <property type="molecule type" value="Transcribed_RNA"/>
</dbReference>
<reference evidence="3" key="1">
    <citation type="submission" date="2021-01" db="EMBL/GenBank/DDBJ databases">
        <authorList>
            <person name="Corre E."/>
            <person name="Pelletier E."/>
            <person name="Niang G."/>
            <person name="Scheremetjew M."/>
            <person name="Finn R."/>
            <person name="Kale V."/>
            <person name="Holt S."/>
            <person name="Cochrane G."/>
            <person name="Meng A."/>
            <person name="Brown T."/>
            <person name="Cohen L."/>
        </authorList>
    </citation>
    <scope>NUCLEOTIDE SEQUENCE</scope>
    <source>
        <strain evidence="3">RCC3387</strain>
    </source>
</reference>
<protein>
    <submittedName>
        <fullName evidence="3">Uncharacterized protein</fullName>
    </submittedName>
</protein>
<feature type="signal peptide" evidence="2">
    <location>
        <begin position="1"/>
        <end position="19"/>
    </location>
</feature>
<evidence type="ECO:0000256" key="1">
    <source>
        <dbReference type="SAM" id="MobiDB-lite"/>
    </source>
</evidence>
<feature type="region of interest" description="Disordered" evidence="1">
    <location>
        <begin position="67"/>
        <end position="89"/>
    </location>
</feature>